<protein>
    <submittedName>
        <fullName evidence="3">Sigma-E factor negative regulatory protein</fullName>
    </submittedName>
</protein>
<dbReference type="EMBL" id="JBBDHC010000003">
    <property type="protein sequence ID" value="MEJ1248660.1"/>
    <property type="molecule type" value="Genomic_DNA"/>
</dbReference>
<keyword evidence="4" id="KW-1185">Reference proteome</keyword>
<dbReference type="CDD" id="cd16328">
    <property type="entry name" value="RseA_N"/>
    <property type="match status" value="1"/>
</dbReference>
<evidence type="ECO:0000259" key="2">
    <source>
        <dbReference type="Pfam" id="PF03872"/>
    </source>
</evidence>
<evidence type="ECO:0000313" key="4">
    <source>
        <dbReference type="Proteomes" id="UP001364472"/>
    </source>
</evidence>
<name>A0AAW9R1P5_9GAMM</name>
<keyword evidence="1" id="KW-0472">Membrane</keyword>
<dbReference type="InterPro" id="IPR005572">
    <property type="entry name" value="Anti-sigma_E_RseA_N"/>
</dbReference>
<evidence type="ECO:0000313" key="3">
    <source>
        <dbReference type="EMBL" id="MEJ1248660.1"/>
    </source>
</evidence>
<dbReference type="GO" id="GO:0016989">
    <property type="term" value="F:sigma factor antagonist activity"/>
    <property type="evidence" value="ECO:0007669"/>
    <property type="project" value="InterPro"/>
</dbReference>
<dbReference type="Proteomes" id="UP001364472">
    <property type="component" value="Unassembled WGS sequence"/>
</dbReference>
<comment type="caution">
    <text evidence="3">The sequence shown here is derived from an EMBL/GenBank/DDBJ whole genome shotgun (WGS) entry which is preliminary data.</text>
</comment>
<dbReference type="AlphaFoldDB" id="A0AAW9R1P5"/>
<accession>A0AAW9R1P5</accession>
<dbReference type="PANTHER" id="PTHR38104:SF1">
    <property type="entry name" value="ANTI-SIGMA-E FACTOR RSEA"/>
    <property type="match status" value="1"/>
</dbReference>
<dbReference type="RefSeq" id="WP_337334379.1">
    <property type="nucleotide sequence ID" value="NZ_JBBDHC010000003.1"/>
</dbReference>
<keyword evidence="1" id="KW-1133">Transmembrane helix</keyword>
<gene>
    <name evidence="3" type="ORF">WB794_03085</name>
</gene>
<evidence type="ECO:0000256" key="1">
    <source>
        <dbReference type="SAM" id="Phobius"/>
    </source>
</evidence>
<keyword evidence="1" id="KW-0812">Transmembrane</keyword>
<feature type="domain" description="Anti sigma-E protein RseA N-terminal" evidence="2">
    <location>
        <begin position="6"/>
        <end position="74"/>
    </location>
</feature>
<dbReference type="Pfam" id="PF03872">
    <property type="entry name" value="RseA_N"/>
    <property type="match status" value="1"/>
</dbReference>
<dbReference type="SUPFAM" id="SSF89069">
    <property type="entry name" value="N-terminal, cytoplasmic domain of anti-sigmaE factor RseA"/>
    <property type="match status" value="1"/>
</dbReference>
<dbReference type="InterPro" id="IPR036147">
    <property type="entry name" value="Anti-sigma_E_RseA_N_sf"/>
</dbReference>
<proteinExistence type="predicted"/>
<reference evidence="3 4" key="1">
    <citation type="journal article" date="2016" name="Antonie Van Leeuwenhoek">
        <title>Denitratimonas tolerans gen. nov., sp. nov., a denitrifying bacterium isolated from a bioreactor for tannery wastewater treatment.</title>
        <authorList>
            <person name="Han S.I."/>
            <person name="Kim J.O."/>
            <person name="Lee Y.R."/>
            <person name="Ekpeghere K.I."/>
            <person name="Koh S.C."/>
            <person name="Whang K.S."/>
        </authorList>
    </citation>
    <scope>NUCLEOTIDE SEQUENCE [LARGE SCALE GENOMIC DNA]</scope>
    <source>
        <strain evidence="3 4">KACC 17565</strain>
    </source>
</reference>
<sequence length="208" mass="22792">MNQDIREQLSALIDNELDRDRTRFLLKRAEHDTELVAVWQRWHFFGEAMRGTALPLRKDFARQIAARLDEEAVGAIASPRASGALRWGGGFAVAASVALVALLFARPGADPLAPPAGEALAGAQEAAVSESIVAPSPYRVQDLRPPYRFDAQTVSSSEDARRGGQVRYDPRFEAYWLRHQQAVNGRSVELAAPWLSPLAPPAQDAPAR</sequence>
<dbReference type="PANTHER" id="PTHR38104">
    <property type="match status" value="1"/>
</dbReference>
<organism evidence="3 4">
    <name type="scientific">Denitratimonas tolerans</name>
    <dbReference type="NCBI Taxonomy" id="1338420"/>
    <lineage>
        <taxon>Bacteria</taxon>
        <taxon>Pseudomonadati</taxon>
        <taxon>Pseudomonadota</taxon>
        <taxon>Gammaproteobacteria</taxon>
        <taxon>Lysobacterales</taxon>
        <taxon>Lysobacteraceae</taxon>
        <taxon>Denitratimonas</taxon>
    </lineage>
</organism>
<dbReference type="InterPro" id="IPR052383">
    <property type="entry name" value="Anti-sigma-E_RseA-like"/>
</dbReference>
<dbReference type="Gene3D" id="1.10.10.880">
    <property type="entry name" value="Anti sigma-E protein RseA, N-terminal domain"/>
    <property type="match status" value="1"/>
</dbReference>
<feature type="transmembrane region" description="Helical" evidence="1">
    <location>
        <begin position="84"/>
        <end position="105"/>
    </location>
</feature>